<feature type="region of interest" description="Disordered" evidence="1">
    <location>
        <begin position="130"/>
        <end position="152"/>
    </location>
</feature>
<feature type="compositionally biased region" description="Polar residues" evidence="1">
    <location>
        <begin position="170"/>
        <end position="184"/>
    </location>
</feature>
<sequence length="402" mass="43946">MIQEIRRVQKAEKDDVLPIANTTLVSTESKPTSQSATTTTLAPLPVHAQCPLPSDNLKQYPHSSINPLVQCVATTIKPPAQFSQPPISPFSKYNLQPASSPFASITTDYLAGLDPHEDSESVIVFNRSLPPQSTESEEGNAHACWEEDKDHDSGSGILILRVSEPEETLEPNNRNQQLEDTQAQQTSSASCKICSSTGQDENESSHRKGSGGCLNCLQRQDSICRGQNRKINDGGCFPCSGTSSGRESIHSDPRVLARCGAVNGLHHRGSALTSDYQVTTPPLLTTSPLLPPSGDTLGTPGEDDSHICWASRSLDDFEAETSREMRFEGVRLVPLSQQAALKTSGSLQLVAALSPGRERVSSHHLRHVTKADLWRLWQDSERQLRLRLRQAEAQRDDLIFIA</sequence>
<evidence type="ECO:0000256" key="1">
    <source>
        <dbReference type="SAM" id="MobiDB-lite"/>
    </source>
</evidence>
<feature type="region of interest" description="Disordered" evidence="1">
    <location>
        <begin position="164"/>
        <end position="184"/>
    </location>
</feature>
<evidence type="ECO:0000313" key="3">
    <source>
        <dbReference type="Proteomes" id="UP000283509"/>
    </source>
</evidence>
<name>A0A3R7SM94_PENVA</name>
<keyword evidence="3" id="KW-1185">Reference proteome</keyword>
<accession>A0A3R7SM94</accession>
<comment type="caution">
    <text evidence="2">The sequence shown here is derived from an EMBL/GenBank/DDBJ whole genome shotgun (WGS) entry which is preliminary data.</text>
</comment>
<dbReference type="Proteomes" id="UP000283509">
    <property type="component" value="Unassembled WGS sequence"/>
</dbReference>
<dbReference type="AlphaFoldDB" id="A0A3R7SM94"/>
<reference evidence="2 3" key="1">
    <citation type="submission" date="2018-04" db="EMBL/GenBank/DDBJ databases">
        <authorList>
            <person name="Zhang X."/>
            <person name="Yuan J."/>
            <person name="Li F."/>
            <person name="Xiang J."/>
        </authorList>
    </citation>
    <scope>NUCLEOTIDE SEQUENCE [LARGE SCALE GENOMIC DNA]</scope>
    <source>
        <tissue evidence="2">Muscle</tissue>
    </source>
</reference>
<proteinExistence type="predicted"/>
<dbReference type="EMBL" id="QCYY01002880">
    <property type="protein sequence ID" value="ROT66848.1"/>
    <property type="molecule type" value="Genomic_DNA"/>
</dbReference>
<organism evidence="2 3">
    <name type="scientific">Penaeus vannamei</name>
    <name type="common">Whiteleg shrimp</name>
    <name type="synonym">Litopenaeus vannamei</name>
    <dbReference type="NCBI Taxonomy" id="6689"/>
    <lineage>
        <taxon>Eukaryota</taxon>
        <taxon>Metazoa</taxon>
        <taxon>Ecdysozoa</taxon>
        <taxon>Arthropoda</taxon>
        <taxon>Crustacea</taxon>
        <taxon>Multicrustacea</taxon>
        <taxon>Malacostraca</taxon>
        <taxon>Eumalacostraca</taxon>
        <taxon>Eucarida</taxon>
        <taxon>Decapoda</taxon>
        <taxon>Dendrobranchiata</taxon>
        <taxon>Penaeoidea</taxon>
        <taxon>Penaeidae</taxon>
        <taxon>Penaeus</taxon>
    </lineage>
</organism>
<gene>
    <name evidence="2" type="ORF">C7M84_015092</name>
</gene>
<evidence type="ECO:0000313" key="2">
    <source>
        <dbReference type="EMBL" id="ROT66848.1"/>
    </source>
</evidence>
<protein>
    <submittedName>
        <fullName evidence="2">Uncharacterized protein</fullName>
    </submittedName>
</protein>
<dbReference type="OrthoDB" id="5984008at2759"/>
<reference evidence="2 3" key="2">
    <citation type="submission" date="2019-01" db="EMBL/GenBank/DDBJ databases">
        <title>The decoding of complex shrimp genome reveals the adaptation for benthos swimmer, frequently molting mechanism and breeding impact on genome.</title>
        <authorList>
            <person name="Sun Y."/>
            <person name="Gao Y."/>
            <person name="Yu Y."/>
        </authorList>
    </citation>
    <scope>NUCLEOTIDE SEQUENCE [LARGE SCALE GENOMIC DNA]</scope>
    <source>
        <tissue evidence="2">Muscle</tissue>
    </source>
</reference>